<evidence type="ECO:0000256" key="1">
    <source>
        <dbReference type="ARBA" id="ARBA00004479"/>
    </source>
</evidence>
<evidence type="ECO:0000256" key="9">
    <source>
        <dbReference type="ARBA" id="ARBA00023180"/>
    </source>
</evidence>
<comment type="subcellular location">
    <subcellularLocation>
        <location evidence="1">Membrane</location>
        <topology evidence="1">Single-pass type I membrane protein</topology>
    </subcellularLocation>
</comment>
<keyword evidence="4" id="KW-0732">Signal</keyword>
<dbReference type="SUPFAM" id="SSF52058">
    <property type="entry name" value="L domain-like"/>
    <property type="match status" value="1"/>
</dbReference>
<name>A0A067E0P2_CITSI</name>
<accession>A0A067E0P2</accession>
<protein>
    <recommendedName>
        <fullName evidence="10">Leucine-rich repeat-containing N-terminal plant-type domain-containing protein</fullName>
    </recommendedName>
</protein>
<feature type="domain" description="Leucine-rich repeat-containing N-terminal plant-type" evidence="10">
    <location>
        <begin position="11"/>
        <end position="58"/>
    </location>
</feature>
<organism evidence="11 12">
    <name type="scientific">Citrus sinensis</name>
    <name type="common">Sweet orange</name>
    <name type="synonym">Citrus aurantium var. sinensis</name>
    <dbReference type="NCBI Taxonomy" id="2711"/>
    <lineage>
        <taxon>Eukaryota</taxon>
        <taxon>Viridiplantae</taxon>
        <taxon>Streptophyta</taxon>
        <taxon>Embryophyta</taxon>
        <taxon>Tracheophyta</taxon>
        <taxon>Spermatophyta</taxon>
        <taxon>Magnoliopsida</taxon>
        <taxon>eudicotyledons</taxon>
        <taxon>Gunneridae</taxon>
        <taxon>Pentapetalae</taxon>
        <taxon>rosids</taxon>
        <taxon>malvids</taxon>
        <taxon>Sapindales</taxon>
        <taxon>Rutaceae</taxon>
        <taxon>Aurantioideae</taxon>
        <taxon>Citrus</taxon>
    </lineage>
</organism>
<keyword evidence="5" id="KW-0677">Repeat</keyword>
<dbReference type="Proteomes" id="UP000027120">
    <property type="component" value="Unassembled WGS sequence"/>
</dbReference>
<keyword evidence="8" id="KW-0675">Receptor</keyword>
<evidence type="ECO:0000256" key="5">
    <source>
        <dbReference type="ARBA" id="ARBA00022737"/>
    </source>
</evidence>
<evidence type="ECO:0000259" key="10">
    <source>
        <dbReference type="Pfam" id="PF08263"/>
    </source>
</evidence>
<sequence length="203" mass="23108">MHGYKCCLQKERIGLLALKSFFISISDTEYAEEILTSWVDDDGMSSDCSNDWDGVKCNATTRRVMHLLLNDTAKFNFSYNSLFGVSLMNFSLFHPFEELQSLDLSLNAFEGFYENRAYDSNGSLKQLKILNLEANHFNDSILPYLNTLISLTTLILRENNIEGSRTIEGLSNLRNLQLLDLRLANLTNLKTLDLRDCGITTIQ</sequence>
<evidence type="ECO:0000256" key="4">
    <source>
        <dbReference type="ARBA" id="ARBA00022729"/>
    </source>
</evidence>
<keyword evidence="6" id="KW-1133">Transmembrane helix</keyword>
<evidence type="ECO:0000256" key="6">
    <source>
        <dbReference type="ARBA" id="ARBA00022989"/>
    </source>
</evidence>
<evidence type="ECO:0000313" key="11">
    <source>
        <dbReference type="EMBL" id="KDO47440.1"/>
    </source>
</evidence>
<dbReference type="Pfam" id="PF08263">
    <property type="entry name" value="LRRNT_2"/>
    <property type="match status" value="1"/>
</dbReference>
<keyword evidence="12" id="KW-1185">Reference proteome</keyword>
<dbReference type="Gene3D" id="3.80.10.10">
    <property type="entry name" value="Ribonuclease Inhibitor"/>
    <property type="match status" value="2"/>
</dbReference>
<evidence type="ECO:0000256" key="2">
    <source>
        <dbReference type="ARBA" id="ARBA00022614"/>
    </source>
</evidence>
<dbReference type="AlphaFoldDB" id="A0A067E0P2"/>
<gene>
    <name evidence="11" type="ORF">CISIN_1g035976mg</name>
</gene>
<keyword evidence="2" id="KW-0433">Leucine-rich repeat</keyword>
<keyword evidence="3" id="KW-0812">Transmembrane</keyword>
<evidence type="ECO:0000256" key="8">
    <source>
        <dbReference type="ARBA" id="ARBA00023170"/>
    </source>
</evidence>
<dbReference type="PANTHER" id="PTHR48063">
    <property type="entry name" value="LRR RECEPTOR-LIKE KINASE"/>
    <property type="match status" value="1"/>
</dbReference>
<dbReference type="PANTHER" id="PTHR48063:SF81">
    <property type="entry name" value="LEUCINE-RICH REPEAT-CONTAINING N-TERMINAL PLANT-TYPE DOMAIN-CONTAINING PROTEIN"/>
    <property type="match status" value="1"/>
</dbReference>
<evidence type="ECO:0000256" key="3">
    <source>
        <dbReference type="ARBA" id="ARBA00022692"/>
    </source>
</evidence>
<keyword evidence="7" id="KW-0472">Membrane</keyword>
<keyword evidence="9" id="KW-0325">Glycoprotein</keyword>
<evidence type="ECO:0000256" key="7">
    <source>
        <dbReference type="ARBA" id="ARBA00023136"/>
    </source>
</evidence>
<reference evidence="11 12" key="1">
    <citation type="submission" date="2014-04" db="EMBL/GenBank/DDBJ databases">
        <authorList>
            <consortium name="International Citrus Genome Consortium"/>
            <person name="Gmitter F."/>
            <person name="Chen C."/>
            <person name="Farmerie W."/>
            <person name="Harkins T."/>
            <person name="Desany B."/>
            <person name="Mohiuddin M."/>
            <person name="Kodira C."/>
            <person name="Borodovsky M."/>
            <person name="Lomsadze A."/>
            <person name="Burns P."/>
            <person name="Jenkins J."/>
            <person name="Prochnik S."/>
            <person name="Shu S."/>
            <person name="Chapman J."/>
            <person name="Pitluck S."/>
            <person name="Schmutz J."/>
            <person name="Rokhsar D."/>
        </authorList>
    </citation>
    <scope>NUCLEOTIDE SEQUENCE</scope>
</reference>
<proteinExistence type="predicted"/>
<dbReference type="InterPro" id="IPR032675">
    <property type="entry name" value="LRR_dom_sf"/>
</dbReference>
<dbReference type="InterPro" id="IPR046956">
    <property type="entry name" value="RLP23-like"/>
</dbReference>
<dbReference type="GO" id="GO:0016020">
    <property type="term" value="C:membrane"/>
    <property type="evidence" value="ECO:0007669"/>
    <property type="project" value="UniProtKB-SubCell"/>
</dbReference>
<dbReference type="SMR" id="A0A067E0P2"/>
<dbReference type="InterPro" id="IPR013210">
    <property type="entry name" value="LRR_N_plant-typ"/>
</dbReference>
<evidence type="ECO:0000313" key="12">
    <source>
        <dbReference type="Proteomes" id="UP000027120"/>
    </source>
</evidence>
<feature type="non-terminal residue" evidence="11">
    <location>
        <position position="203"/>
    </location>
</feature>
<dbReference type="EMBL" id="KK785177">
    <property type="protein sequence ID" value="KDO47440.1"/>
    <property type="molecule type" value="Genomic_DNA"/>
</dbReference>